<dbReference type="SMART" id="SM00360">
    <property type="entry name" value="RRM"/>
    <property type="match status" value="1"/>
</dbReference>
<dbReference type="InterPro" id="IPR012677">
    <property type="entry name" value="Nucleotide-bd_a/b_plait_sf"/>
</dbReference>
<dbReference type="CDD" id="cd00780">
    <property type="entry name" value="NTF2"/>
    <property type="match status" value="1"/>
</dbReference>
<evidence type="ECO:0000313" key="6">
    <source>
        <dbReference type="EMBL" id="KAK1296302.1"/>
    </source>
</evidence>
<feature type="compositionally biased region" description="Gly residues" evidence="3">
    <location>
        <begin position="583"/>
        <end position="592"/>
    </location>
</feature>
<proteinExistence type="predicted"/>
<dbReference type="InterPro" id="IPR002075">
    <property type="entry name" value="NTF2_dom"/>
</dbReference>
<dbReference type="InterPro" id="IPR000504">
    <property type="entry name" value="RRM_dom"/>
</dbReference>
<dbReference type="EMBL" id="JAUJYO010000015">
    <property type="protein sequence ID" value="KAK1296302.1"/>
    <property type="molecule type" value="Genomic_DNA"/>
</dbReference>
<accession>A0AAV9D7Y3</accession>
<feature type="region of interest" description="Disordered" evidence="3">
    <location>
        <begin position="1"/>
        <end position="22"/>
    </location>
</feature>
<name>A0AAV9D7Y3_ACOCL</name>
<evidence type="ECO:0000259" key="4">
    <source>
        <dbReference type="PROSITE" id="PS50102"/>
    </source>
</evidence>
<evidence type="ECO:0008006" key="8">
    <source>
        <dbReference type="Google" id="ProtNLM"/>
    </source>
</evidence>
<dbReference type="PROSITE" id="PS50102">
    <property type="entry name" value="RRM"/>
    <property type="match status" value="1"/>
</dbReference>
<evidence type="ECO:0000313" key="7">
    <source>
        <dbReference type="Proteomes" id="UP001180020"/>
    </source>
</evidence>
<feature type="region of interest" description="Disordered" evidence="3">
    <location>
        <begin position="565"/>
        <end position="592"/>
    </location>
</feature>
<sequence>MRVIKTIKKKKQREKGEDANDDDTNVTIGWWQNLLGAPYRGGNVVIIDDTQLISPVSNHISITDLSKSQTLTLPFESPNNVSRITRSEHRYLDPAGGGEEAVADEEVEEGGVGAVVVGSGPVEEGEGEAKIQRQVVEKMCECLNRSKNEEIASEMALETVNPPPAPPTTHSAQLVGQVFVEQYYQILHNSPEHLFKFYQDSSVFCRPGPDGSMISVRTMQGINDKVLSLDSKHITAEIENVDSHDSFMGGVTVFVTGYLTGKDDVRKEFVQSFFLAPQEKGYFVQNDIFRYVGGSPLVGANNHLPTNGSSEDTQLEPSQRVDHQVVESATPPPEDEVDEGPEVCEPLENGTGAHSPVVQVIQEDPAPVVRSIPSSVKEDAQKKTYASIVSALALVSFSSLGEGHEDNKSPPPIVKAAPVHVPTTAVKASSPVKNAVQQVVAVTTPVPPPETSAPDSTNVSETCNTPEVEGHSVYVRNLPLNITASQLELEFKKFGAIRPGGVQVRSNKQEPPYCFGFVEFESLSSMQAAIEASPVMVGDRKVQIEKLISKVASIGGYGPRSRFIQSGRTGGGYRNDNFRGGRRGGYGAGGGGRGYSRGEYGNHRGEFSGRPRANYQNMGSFGNSNRAVRAVESNRIATVSA</sequence>
<dbReference type="PANTHER" id="PTHR10693">
    <property type="entry name" value="RAS GTPASE-ACTIVATING PROTEIN-BINDING PROTEIN"/>
    <property type="match status" value="1"/>
</dbReference>
<dbReference type="PROSITE" id="PS50177">
    <property type="entry name" value="NTF2_DOMAIN"/>
    <property type="match status" value="1"/>
</dbReference>
<comment type="caution">
    <text evidence="6">The sequence shown here is derived from an EMBL/GenBank/DDBJ whole genome shotgun (WGS) entry which is preliminary data.</text>
</comment>
<feature type="region of interest" description="Disordered" evidence="3">
    <location>
        <begin position="322"/>
        <end position="341"/>
    </location>
</feature>
<keyword evidence="1 2" id="KW-0694">RNA-binding</keyword>
<dbReference type="InterPro" id="IPR032710">
    <property type="entry name" value="NTF2-like_dom_sf"/>
</dbReference>
<protein>
    <recommendedName>
        <fullName evidence="8">G3BP-like protein</fullName>
    </recommendedName>
</protein>
<dbReference type="Gene3D" id="3.30.70.330">
    <property type="match status" value="1"/>
</dbReference>
<dbReference type="FunFam" id="3.10.450.50:FF:000003">
    <property type="entry name" value="Nuclear transport factor 2 family protein"/>
    <property type="match status" value="1"/>
</dbReference>
<dbReference type="Pfam" id="PF02136">
    <property type="entry name" value="NTF2"/>
    <property type="match status" value="1"/>
</dbReference>
<feature type="domain" description="NTF2" evidence="5">
    <location>
        <begin position="175"/>
        <end position="291"/>
    </location>
</feature>
<dbReference type="GO" id="GO:1990904">
    <property type="term" value="C:ribonucleoprotein complex"/>
    <property type="evidence" value="ECO:0007669"/>
    <property type="project" value="TreeGrafter"/>
</dbReference>
<feature type="region of interest" description="Disordered" evidence="3">
    <location>
        <begin position="444"/>
        <end position="464"/>
    </location>
</feature>
<evidence type="ECO:0000259" key="5">
    <source>
        <dbReference type="PROSITE" id="PS50177"/>
    </source>
</evidence>
<dbReference type="InterPro" id="IPR039539">
    <property type="entry name" value="Ras_GTPase_bind_prot"/>
</dbReference>
<dbReference type="SUPFAM" id="SSF54427">
    <property type="entry name" value="NTF2-like"/>
    <property type="match status" value="1"/>
</dbReference>
<dbReference type="Proteomes" id="UP001180020">
    <property type="component" value="Unassembled WGS sequence"/>
</dbReference>
<organism evidence="6 7">
    <name type="scientific">Acorus calamus</name>
    <name type="common">Sweet flag</name>
    <dbReference type="NCBI Taxonomy" id="4465"/>
    <lineage>
        <taxon>Eukaryota</taxon>
        <taxon>Viridiplantae</taxon>
        <taxon>Streptophyta</taxon>
        <taxon>Embryophyta</taxon>
        <taxon>Tracheophyta</taxon>
        <taxon>Spermatophyta</taxon>
        <taxon>Magnoliopsida</taxon>
        <taxon>Liliopsida</taxon>
        <taxon>Acoraceae</taxon>
        <taxon>Acorus</taxon>
    </lineage>
</organism>
<dbReference type="InterPro" id="IPR035979">
    <property type="entry name" value="RBD_domain_sf"/>
</dbReference>
<feature type="compositionally biased region" description="Polar residues" evidence="3">
    <location>
        <begin position="453"/>
        <end position="464"/>
    </location>
</feature>
<feature type="compositionally biased region" description="Basic residues" evidence="3">
    <location>
        <begin position="1"/>
        <end position="13"/>
    </location>
</feature>
<evidence type="ECO:0000256" key="3">
    <source>
        <dbReference type="SAM" id="MobiDB-lite"/>
    </source>
</evidence>
<dbReference type="Pfam" id="PF00076">
    <property type="entry name" value="RRM_1"/>
    <property type="match status" value="1"/>
</dbReference>
<dbReference type="AlphaFoldDB" id="A0AAV9D7Y3"/>
<dbReference type="Gene3D" id="3.10.450.50">
    <property type="match status" value="1"/>
</dbReference>
<dbReference type="GO" id="GO:0003729">
    <property type="term" value="F:mRNA binding"/>
    <property type="evidence" value="ECO:0007669"/>
    <property type="project" value="TreeGrafter"/>
</dbReference>
<feature type="domain" description="RRM" evidence="4">
    <location>
        <begin position="471"/>
        <end position="549"/>
    </location>
</feature>
<evidence type="ECO:0000256" key="2">
    <source>
        <dbReference type="PROSITE-ProRule" id="PRU00176"/>
    </source>
</evidence>
<gene>
    <name evidence="6" type="ORF">QJS10_CPB15g01417</name>
</gene>
<dbReference type="CDD" id="cd00590">
    <property type="entry name" value="RRM_SF"/>
    <property type="match status" value="1"/>
</dbReference>
<evidence type="ECO:0000256" key="1">
    <source>
        <dbReference type="ARBA" id="ARBA00022884"/>
    </source>
</evidence>
<reference evidence="6" key="2">
    <citation type="submission" date="2023-06" db="EMBL/GenBank/DDBJ databases">
        <authorList>
            <person name="Ma L."/>
            <person name="Liu K.-W."/>
            <person name="Li Z."/>
            <person name="Hsiao Y.-Y."/>
            <person name="Qi Y."/>
            <person name="Fu T."/>
            <person name="Tang G."/>
            <person name="Zhang D."/>
            <person name="Sun W.-H."/>
            <person name="Liu D.-K."/>
            <person name="Li Y."/>
            <person name="Chen G.-Z."/>
            <person name="Liu X.-D."/>
            <person name="Liao X.-Y."/>
            <person name="Jiang Y.-T."/>
            <person name="Yu X."/>
            <person name="Hao Y."/>
            <person name="Huang J."/>
            <person name="Zhao X.-W."/>
            <person name="Ke S."/>
            <person name="Chen Y.-Y."/>
            <person name="Wu W.-L."/>
            <person name="Hsu J.-L."/>
            <person name="Lin Y.-F."/>
            <person name="Huang M.-D."/>
            <person name="Li C.-Y."/>
            <person name="Huang L."/>
            <person name="Wang Z.-W."/>
            <person name="Zhao X."/>
            <person name="Zhong W.-Y."/>
            <person name="Peng D.-H."/>
            <person name="Ahmad S."/>
            <person name="Lan S."/>
            <person name="Zhang J.-S."/>
            <person name="Tsai W.-C."/>
            <person name="Van De Peer Y."/>
            <person name="Liu Z.-J."/>
        </authorList>
    </citation>
    <scope>NUCLEOTIDE SEQUENCE</scope>
    <source>
        <strain evidence="6">CP</strain>
        <tissue evidence="6">Leaves</tissue>
    </source>
</reference>
<dbReference type="PANTHER" id="PTHR10693:SF75">
    <property type="entry name" value="NUCLEAR TRANSPORT FACTOR 2"/>
    <property type="match status" value="1"/>
</dbReference>
<dbReference type="InterPro" id="IPR018222">
    <property type="entry name" value="Nuclear_transport_factor_2_euk"/>
</dbReference>
<reference evidence="6" key="1">
    <citation type="journal article" date="2023" name="Nat. Commun.">
        <title>Diploid and tetraploid genomes of Acorus and the evolution of monocots.</title>
        <authorList>
            <person name="Ma L."/>
            <person name="Liu K.W."/>
            <person name="Li Z."/>
            <person name="Hsiao Y.Y."/>
            <person name="Qi Y."/>
            <person name="Fu T."/>
            <person name="Tang G.D."/>
            <person name="Zhang D."/>
            <person name="Sun W.H."/>
            <person name="Liu D.K."/>
            <person name="Li Y."/>
            <person name="Chen G.Z."/>
            <person name="Liu X.D."/>
            <person name="Liao X.Y."/>
            <person name="Jiang Y.T."/>
            <person name="Yu X."/>
            <person name="Hao Y."/>
            <person name="Huang J."/>
            <person name="Zhao X.W."/>
            <person name="Ke S."/>
            <person name="Chen Y.Y."/>
            <person name="Wu W.L."/>
            <person name="Hsu J.L."/>
            <person name="Lin Y.F."/>
            <person name="Huang M.D."/>
            <person name="Li C.Y."/>
            <person name="Huang L."/>
            <person name="Wang Z.W."/>
            <person name="Zhao X."/>
            <person name="Zhong W.Y."/>
            <person name="Peng D.H."/>
            <person name="Ahmad S."/>
            <person name="Lan S."/>
            <person name="Zhang J.S."/>
            <person name="Tsai W.C."/>
            <person name="Van de Peer Y."/>
            <person name="Liu Z.J."/>
        </authorList>
    </citation>
    <scope>NUCLEOTIDE SEQUENCE</scope>
    <source>
        <strain evidence="6">CP</strain>
    </source>
</reference>
<dbReference type="SUPFAM" id="SSF54928">
    <property type="entry name" value="RNA-binding domain, RBD"/>
    <property type="match status" value="1"/>
</dbReference>
<keyword evidence="7" id="KW-1185">Reference proteome</keyword>
<dbReference type="GO" id="GO:0005829">
    <property type="term" value="C:cytosol"/>
    <property type="evidence" value="ECO:0007669"/>
    <property type="project" value="TreeGrafter"/>
</dbReference>